<dbReference type="InterPro" id="IPR000531">
    <property type="entry name" value="Beta-barrel_TonB"/>
</dbReference>
<keyword evidence="9 10" id="KW-0998">Cell outer membrane</keyword>
<dbReference type="GO" id="GO:0009279">
    <property type="term" value="C:cell outer membrane"/>
    <property type="evidence" value="ECO:0007669"/>
    <property type="project" value="UniProtKB-SubCell"/>
</dbReference>
<dbReference type="Gene3D" id="2.170.130.10">
    <property type="entry name" value="TonB-dependent receptor, plug domain"/>
    <property type="match status" value="1"/>
</dbReference>
<dbReference type="AlphaFoldDB" id="A0A1M6GK33"/>
<reference evidence="15 16" key="1">
    <citation type="submission" date="2016-11" db="EMBL/GenBank/DDBJ databases">
        <authorList>
            <person name="Jaros S."/>
            <person name="Januszkiewicz K."/>
            <person name="Wedrychowicz H."/>
        </authorList>
    </citation>
    <scope>NUCLEOTIDE SEQUENCE [LARGE SCALE GENOMIC DNA]</scope>
    <source>
        <strain evidence="15 16">DSM 21425</strain>
    </source>
</reference>
<dbReference type="RefSeq" id="WP_073152548.1">
    <property type="nucleotide sequence ID" value="NZ_FQYY01000008.1"/>
</dbReference>
<evidence type="ECO:0000313" key="16">
    <source>
        <dbReference type="Proteomes" id="UP000184225"/>
    </source>
</evidence>
<dbReference type="Pfam" id="PF00593">
    <property type="entry name" value="TonB_dep_Rec_b-barrel"/>
    <property type="match status" value="1"/>
</dbReference>
<keyword evidence="4 10" id="KW-0812">Transmembrane</keyword>
<evidence type="ECO:0000256" key="1">
    <source>
        <dbReference type="ARBA" id="ARBA00004571"/>
    </source>
</evidence>
<keyword evidence="6 11" id="KW-0798">TonB box</keyword>
<evidence type="ECO:0000256" key="11">
    <source>
        <dbReference type="RuleBase" id="RU003357"/>
    </source>
</evidence>
<comment type="similarity">
    <text evidence="10 11">Belongs to the TonB-dependent receptor family.</text>
</comment>
<evidence type="ECO:0000256" key="3">
    <source>
        <dbReference type="ARBA" id="ARBA00022452"/>
    </source>
</evidence>
<dbReference type="InterPro" id="IPR012910">
    <property type="entry name" value="Plug_dom"/>
</dbReference>
<keyword evidence="16" id="KW-1185">Reference proteome</keyword>
<keyword evidence="7 10" id="KW-0472">Membrane</keyword>
<dbReference type="PROSITE" id="PS52016">
    <property type="entry name" value="TONB_DEPENDENT_REC_3"/>
    <property type="match status" value="1"/>
</dbReference>
<dbReference type="OrthoDB" id="9764669at2"/>
<evidence type="ECO:0000256" key="5">
    <source>
        <dbReference type="ARBA" id="ARBA00022729"/>
    </source>
</evidence>
<evidence type="ECO:0000313" key="15">
    <source>
        <dbReference type="EMBL" id="SHJ10327.1"/>
    </source>
</evidence>
<protein>
    <submittedName>
        <fullName evidence="15">Outer membrane receptor for ferrienterochelin and colicins</fullName>
    </submittedName>
</protein>
<feature type="chain" id="PRO_5012567798" evidence="12">
    <location>
        <begin position="20"/>
        <end position="713"/>
    </location>
</feature>
<keyword evidence="2 10" id="KW-0813">Transport</keyword>
<keyword evidence="3 10" id="KW-1134">Transmembrane beta strand</keyword>
<dbReference type="PANTHER" id="PTHR30069:SF29">
    <property type="entry name" value="HEMOGLOBIN AND HEMOGLOBIN-HAPTOGLOBIN-BINDING PROTEIN 1-RELATED"/>
    <property type="match status" value="1"/>
</dbReference>
<feature type="signal peptide" evidence="12">
    <location>
        <begin position="1"/>
        <end position="19"/>
    </location>
</feature>
<evidence type="ECO:0000256" key="12">
    <source>
        <dbReference type="SAM" id="SignalP"/>
    </source>
</evidence>
<dbReference type="InterPro" id="IPR039426">
    <property type="entry name" value="TonB-dep_rcpt-like"/>
</dbReference>
<evidence type="ECO:0000256" key="9">
    <source>
        <dbReference type="ARBA" id="ARBA00023237"/>
    </source>
</evidence>
<organism evidence="15 16">
    <name type="scientific">Mesonia phycicola</name>
    <dbReference type="NCBI Taxonomy" id="579105"/>
    <lineage>
        <taxon>Bacteria</taxon>
        <taxon>Pseudomonadati</taxon>
        <taxon>Bacteroidota</taxon>
        <taxon>Flavobacteriia</taxon>
        <taxon>Flavobacteriales</taxon>
        <taxon>Flavobacteriaceae</taxon>
        <taxon>Mesonia</taxon>
    </lineage>
</organism>
<dbReference type="GO" id="GO:0044718">
    <property type="term" value="P:siderophore transmembrane transport"/>
    <property type="evidence" value="ECO:0007669"/>
    <property type="project" value="TreeGrafter"/>
</dbReference>
<evidence type="ECO:0000256" key="6">
    <source>
        <dbReference type="ARBA" id="ARBA00023077"/>
    </source>
</evidence>
<proteinExistence type="inferred from homology"/>
<keyword evidence="5 12" id="KW-0732">Signal</keyword>
<dbReference type="STRING" id="579105.SAMN04488096_10883"/>
<evidence type="ECO:0000256" key="8">
    <source>
        <dbReference type="ARBA" id="ARBA00023170"/>
    </source>
</evidence>
<dbReference type="InterPro" id="IPR036942">
    <property type="entry name" value="Beta-barrel_TonB_sf"/>
</dbReference>
<dbReference type="Pfam" id="PF07715">
    <property type="entry name" value="Plug"/>
    <property type="match status" value="1"/>
</dbReference>
<dbReference type="Gene3D" id="2.40.170.20">
    <property type="entry name" value="TonB-dependent receptor, beta-barrel domain"/>
    <property type="match status" value="1"/>
</dbReference>
<dbReference type="SUPFAM" id="SSF56935">
    <property type="entry name" value="Porins"/>
    <property type="match status" value="1"/>
</dbReference>
<evidence type="ECO:0000256" key="10">
    <source>
        <dbReference type="PROSITE-ProRule" id="PRU01360"/>
    </source>
</evidence>
<dbReference type="Proteomes" id="UP000184225">
    <property type="component" value="Unassembled WGS sequence"/>
</dbReference>
<feature type="domain" description="TonB-dependent receptor plug" evidence="14">
    <location>
        <begin position="51"/>
        <end position="156"/>
    </location>
</feature>
<gene>
    <name evidence="15" type="ORF">SAMN04488096_10883</name>
</gene>
<name>A0A1M6GK33_9FLAO</name>
<dbReference type="GO" id="GO:0015344">
    <property type="term" value="F:siderophore uptake transmembrane transporter activity"/>
    <property type="evidence" value="ECO:0007669"/>
    <property type="project" value="TreeGrafter"/>
</dbReference>
<evidence type="ECO:0000256" key="2">
    <source>
        <dbReference type="ARBA" id="ARBA00022448"/>
    </source>
</evidence>
<feature type="domain" description="TonB-dependent receptor-like beta-barrel" evidence="13">
    <location>
        <begin position="270"/>
        <end position="672"/>
    </location>
</feature>
<accession>A0A1M6GK33</accession>
<dbReference type="InterPro" id="IPR037066">
    <property type="entry name" value="Plug_dom_sf"/>
</dbReference>
<dbReference type="PANTHER" id="PTHR30069">
    <property type="entry name" value="TONB-DEPENDENT OUTER MEMBRANE RECEPTOR"/>
    <property type="match status" value="1"/>
</dbReference>
<evidence type="ECO:0000259" key="14">
    <source>
        <dbReference type="Pfam" id="PF07715"/>
    </source>
</evidence>
<evidence type="ECO:0000256" key="4">
    <source>
        <dbReference type="ARBA" id="ARBA00022692"/>
    </source>
</evidence>
<evidence type="ECO:0000256" key="7">
    <source>
        <dbReference type="ARBA" id="ARBA00023136"/>
    </source>
</evidence>
<keyword evidence="8 15" id="KW-0675">Receptor</keyword>
<sequence>MRNTLLLSSLILFFNSLLAQNNSETENDSIKRNELEEVILTGQYNKQSISKSVFEVEVLTQDDIQRLAGNNLADVLTQTLNMNIVPQAGEGSSGIEQFGFNSEYIKILVDNVPIVGDEGFGNAIDVTQINLDDIEQIEIIEGSMGVQYGANAVTGVVNIITKKSAKHKWQITPYVQEETIGNEYSWFDEGRHIQSIKVGHNFSDKLYANALYTRNDFKGFLNNNKGENYYNTNSENDSLRGYEWLPKEQNTFKALVNFNNKKNFRAFYKFEYFTERTQNFAENVFFNENSSTQTVNPSANDELFKSTRFYHHLNATGQIKNKIRYNISASYQEQVKNYELYTYWLHSGNKTTIDKYDYNTRQGIFSRGTFNNFFNNENAKLEVGYEINLDEGSASGLASQNIDDRTKTNKLNTYSLFASSELKTSKNISLRPGARVITSSQFSTQYALSLSAKFKLPNSYQLRVIAGSSPKLPNFEQLYYYLVDSNHNVQGNENLNTENGKSIFVHFKKTYWGKDSNLKYTPKLSTWYLDVDDKIDLIVESTSPLAYKYQNIDLYRTWGLSFRNKIDYKNLSASIGVSFSGESQVLNSAENFNDDYLYGFQINSNISYQLPKWQTTFSAFFKYNGPTYQFVYDVDDPSIIRKSKLNGYSWLNASIQQKLANNFIITLGARNVLDITRVNLDNGQAGTHSSSSSSQLLGYGRSYFLKCLYNLNF</sequence>
<evidence type="ECO:0000259" key="13">
    <source>
        <dbReference type="Pfam" id="PF00593"/>
    </source>
</evidence>
<dbReference type="EMBL" id="FQYY01000008">
    <property type="protein sequence ID" value="SHJ10327.1"/>
    <property type="molecule type" value="Genomic_DNA"/>
</dbReference>
<comment type="subcellular location">
    <subcellularLocation>
        <location evidence="1 10">Cell outer membrane</location>
        <topology evidence="1 10">Multi-pass membrane protein</topology>
    </subcellularLocation>
</comment>